<evidence type="ECO:0000256" key="3">
    <source>
        <dbReference type="SAM" id="Phobius"/>
    </source>
</evidence>
<evidence type="ECO:0000256" key="1">
    <source>
        <dbReference type="ARBA" id="ARBA00006068"/>
    </source>
</evidence>
<reference evidence="5 6" key="1">
    <citation type="submission" date="2016-10" db="EMBL/GenBank/DDBJ databases">
        <authorList>
            <person name="de Groot N.N."/>
        </authorList>
    </citation>
    <scope>NUCLEOTIDE SEQUENCE [LARGE SCALE GENOMIC DNA]</scope>
    <source>
        <strain evidence="5 6">DSM 10495</strain>
    </source>
</reference>
<organism evidence="5 6">
    <name type="scientific">Arthrobacter woluwensis</name>
    <dbReference type="NCBI Taxonomy" id="156980"/>
    <lineage>
        <taxon>Bacteria</taxon>
        <taxon>Bacillati</taxon>
        <taxon>Actinomycetota</taxon>
        <taxon>Actinomycetes</taxon>
        <taxon>Micrococcales</taxon>
        <taxon>Micrococcaceae</taxon>
        <taxon>Arthrobacter</taxon>
    </lineage>
</organism>
<feature type="compositionally biased region" description="Polar residues" evidence="2">
    <location>
        <begin position="506"/>
        <end position="515"/>
    </location>
</feature>
<dbReference type="Proteomes" id="UP000182652">
    <property type="component" value="Unassembled WGS sequence"/>
</dbReference>
<dbReference type="STRING" id="156980.SAMN04489745_2885"/>
<feature type="transmembrane region" description="Helical" evidence="3">
    <location>
        <begin position="84"/>
        <end position="104"/>
    </location>
</feature>
<evidence type="ECO:0000259" key="4">
    <source>
        <dbReference type="Pfam" id="PF03816"/>
    </source>
</evidence>
<dbReference type="NCBIfam" id="TIGR00350">
    <property type="entry name" value="lytR_cpsA_psr"/>
    <property type="match status" value="1"/>
</dbReference>
<dbReference type="InterPro" id="IPR050922">
    <property type="entry name" value="LytR/CpsA/Psr_CW_biosynth"/>
</dbReference>
<evidence type="ECO:0000256" key="2">
    <source>
        <dbReference type="SAM" id="MobiDB-lite"/>
    </source>
</evidence>
<dbReference type="RefSeq" id="WP_254780565.1">
    <property type="nucleotide sequence ID" value="NZ_FNSN01000003.1"/>
</dbReference>
<evidence type="ECO:0000313" key="5">
    <source>
        <dbReference type="EMBL" id="SEC44424.1"/>
    </source>
</evidence>
<keyword evidence="3" id="KW-0472">Membrane</keyword>
<keyword evidence="3" id="KW-1133">Transmembrane helix</keyword>
<protein>
    <submittedName>
        <fullName evidence="5">Cell envelope-related function transcriptional attenuator common domain-containing protein</fullName>
    </submittedName>
</protein>
<feature type="transmembrane region" description="Helical" evidence="3">
    <location>
        <begin position="25"/>
        <end position="44"/>
    </location>
</feature>
<gene>
    <name evidence="5" type="ORF">SAMN04489745_2885</name>
</gene>
<keyword evidence="3" id="KW-0812">Transmembrane</keyword>
<dbReference type="InterPro" id="IPR004474">
    <property type="entry name" value="LytR_CpsA_psr"/>
</dbReference>
<feature type="domain" description="Cell envelope-related transcriptional attenuator" evidence="4">
    <location>
        <begin position="190"/>
        <end position="375"/>
    </location>
</feature>
<dbReference type="PANTHER" id="PTHR33392:SF6">
    <property type="entry name" value="POLYISOPRENYL-TEICHOIC ACID--PEPTIDOGLYCAN TEICHOIC ACID TRANSFERASE TAGU"/>
    <property type="match status" value="1"/>
</dbReference>
<keyword evidence="6" id="KW-1185">Reference proteome</keyword>
<comment type="similarity">
    <text evidence="1">Belongs to the LytR/CpsA/Psr (LCP) family.</text>
</comment>
<dbReference type="AlphaFoldDB" id="A0A1H4SK80"/>
<feature type="transmembrane region" description="Helical" evidence="3">
    <location>
        <begin position="51"/>
        <end position="72"/>
    </location>
</feature>
<feature type="region of interest" description="Disordered" evidence="2">
    <location>
        <begin position="485"/>
        <end position="515"/>
    </location>
</feature>
<dbReference type="Pfam" id="PF03816">
    <property type="entry name" value="LytR_cpsA_psr"/>
    <property type="match status" value="1"/>
</dbReference>
<dbReference type="Gene3D" id="3.40.630.190">
    <property type="entry name" value="LCP protein"/>
    <property type="match status" value="1"/>
</dbReference>
<dbReference type="PANTHER" id="PTHR33392">
    <property type="entry name" value="POLYISOPRENYL-TEICHOIC ACID--PEPTIDOGLYCAN TEICHOIC ACID TRANSFERASE TAGU"/>
    <property type="match status" value="1"/>
</dbReference>
<sequence length="546" mass="58151">MSRNRLDDPIRRPQEAEPGDRVRRAWVLIALTLLVPGSAQVVAGDRRFGRIALRVTFAVWALVLLALVLALLNRALLLSILTHPVLMVVWMIGLVALLIGWVLVWVNTFRLCRLAILPPRWKAPVAAVLVVLMVLSCGALGYGAYLVNVARGALGDVFDAGRPPFDPVDGRYNIALLGGDAGEGREGLRPDSMSVISIDATTGASAIISVPRSLQYAKFPDSSPMHRIYPDGFNNCEPDALNCLLNAVYTDATNNHKDLYGPGKNAGAEATKDAISGTLGITIQAYALIDMDGFAQLIDAMGGVKMRVGAWVPISGGMLPGSDTRHVKPDGWIHPGNQTLNGFQAQWFARSRENVDDFARVQRQQCVQQAMIKQLDPATVITKFEAIAKAGAHVVDTDIPQGQLGGFVDLAAKAKGQPTVRMTVGPPDFPADFSLGDPNFDLIHSKVKALLAKATGKAAKAAAPLQPGTVSEGGTVSAAVAPGTGVQAQGAVRPPLTDELPPDFPLSTTRPDGQPITAQYLNSLYDAQDYQTLDQLLAKNGNCAAL</sequence>
<proteinExistence type="inferred from homology"/>
<feature type="transmembrane region" description="Helical" evidence="3">
    <location>
        <begin position="125"/>
        <end position="145"/>
    </location>
</feature>
<name>A0A1H4SK80_9MICC</name>
<accession>A0A1H4SK80</accession>
<dbReference type="EMBL" id="FNSN01000003">
    <property type="protein sequence ID" value="SEC44424.1"/>
    <property type="molecule type" value="Genomic_DNA"/>
</dbReference>
<evidence type="ECO:0000313" key="6">
    <source>
        <dbReference type="Proteomes" id="UP000182652"/>
    </source>
</evidence>